<reference evidence="2 3" key="1">
    <citation type="submission" date="2021-03" db="EMBL/GenBank/DDBJ databases">
        <title>Complete genome of Polaribacter_sp.G4M1.</title>
        <authorList>
            <person name="Jeong S.W."/>
            <person name="Bae J.W."/>
        </authorList>
    </citation>
    <scope>NUCLEOTIDE SEQUENCE [LARGE SCALE GENOMIC DNA]</scope>
    <source>
        <strain evidence="2 3">G4M1</strain>
    </source>
</reference>
<evidence type="ECO:0000256" key="1">
    <source>
        <dbReference type="SAM" id="MobiDB-lite"/>
    </source>
</evidence>
<dbReference type="RefSeq" id="WP_207973127.1">
    <property type="nucleotide sequence ID" value="NZ_CP071795.1"/>
</dbReference>
<gene>
    <name evidence="2" type="ORF">JL193_07140</name>
</gene>
<accession>A0ABX7T180</accession>
<keyword evidence="3" id="KW-1185">Reference proteome</keyword>
<evidence type="ECO:0000313" key="3">
    <source>
        <dbReference type="Proteomes" id="UP000663935"/>
    </source>
</evidence>
<dbReference type="Proteomes" id="UP000663935">
    <property type="component" value="Chromosome"/>
</dbReference>
<sequence length="749" mass="84721">MPETPQTSEQMQQLTSSQNGTNKVAKLQSQSHFFIQGNNFIQTPEQSFGAISENQFRTTASVSFSEDKEIYALCKGVVFLQPQTGNDTKVNLILKPFKQPINGINIKYIIYRGLNKSDFINTATNPIQIKGKNTPDPSGFITYLWSEFEKFYGVEDGGIAPDFLANFIGFPTSTAELEVQTDSSLIDQYFYKIAEFFENETAEEKPESAYEFPMVERGLHLGNATDQIGIDIILNNGDYTIEETETNKNPFQLNLAYARADFYTLDTSTQPTDFNKKRIKEAATKFLDIAAFYGLQANGAGKLYIDNTTAPLITKETIATRLENFHTKNNFYLYIQSNRQRSYNFYENYIHPENTNALKIGATVSNVQETTFGTLGWPIHVLNNSQDVATENNTITFQLITDNYQDAALFTQIGVINSAHENNFVRNINLLQEPLDDPAVIIDTNYTQPITLITPSIAENTIASFAQIIYEGKEFFVESFVPPPEAGEDPAIPEVHALKDIDDVFGLLNAKGLFTTSNNNQLPTVVSEDLQIINFPNTSNSKDIGTIKHKKIEDRLQTVDESTYINRVTYETLLDKIKISNPVISKKNTINIDAVTGMFHNQQQSENYNPKSPYFFSFVSLNIFKKEIIGLLLKTNANDTPTKIILGLTKNQSLKLENLVKDNTLNNAKIFFKNKNIKEDYYHISESGIKYKQYALNVIGEDADGNLKIYEPNEELLVYTLDGYAYASNEYAKYVPQNYESEYYINLIN</sequence>
<dbReference type="EMBL" id="CP071795">
    <property type="protein sequence ID" value="QTD39016.1"/>
    <property type="molecule type" value="Genomic_DNA"/>
</dbReference>
<feature type="region of interest" description="Disordered" evidence="1">
    <location>
        <begin position="1"/>
        <end position="21"/>
    </location>
</feature>
<proteinExistence type="predicted"/>
<name>A0ABX7T180_9FLAO</name>
<evidence type="ECO:0000313" key="2">
    <source>
        <dbReference type="EMBL" id="QTD39016.1"/>
    </source>
</evidence>
<organism evidence="2 3">
    <name type="scientific">Polaribacter batillariae</name>
    <dbReference type="NCBI Taxonomy" id="2808900"/>
    <lineage>
        <taxon>Bacteria</taxon>
        <taxon>Pseudomonadati</taxon>
        <taxon>Bacteroidota</taxon>
        <taxon>Flavobacteriia</taxon>
        <taxon>Flavobacteriales</taxon>
        <taxon>Flavobacteriaceae</taxon>
    </lineage>
</organism>
<protein>
    <submittedName>
        <fullName evidence="2">Uncharacterized protein</fullName>
    </submittedName>
</protein>